<organism evidence="3 4">
    <name type="scientific">Phytophthora lilii</name>
    <dbReference type="NCBI Taxonomy" id="2077276"/>
    <lineage>
        <taxon>Eukaryota</taxon>
        <taxon>Sar</taxon>
        <taxon>Stramenopiles</taxon>
        <taxon>Oomycota</taxon>
        <taxon>Peronosporomycetes</taxon>
        <taxon>Peronosporales</taxon>
        <taxon>Peronosporaceae</taxon>
        <taxon>Phytophthora</taxon>
    </lineage>
</organism>
<evidence type="ECO:0000256" key="2">
    <source>
        <dbReference type="SAM" id="MobiDB-lite"/>
    </source>
</evidence>
<reference evidence="3" key="1">
    <citation type="submission" date="2023-04" db="EMBL/GenBank/DDBJ databases">
        <title>Phytophthora lilii NBRC 32176.</title>
        <authorList>
            <person name="Ichikawa N."/>
            <person name="Sato H."/>
            <person name="Tonouchi N."/>
        </authorList>
    </citation>
    <scope>NUCLEOTIDE SEQUENCE</scope>
    <source>
        <strain evidence="3">NBRC 32176</strain>
    </source>
</reference>
<evidence type="ECO:0000313" key="4">
    <source>
        <dbReference type="Proteomes" id="UP001165083"/>
    </source>
</evidence>
<dbReference type="Proteomes" id="UP001165083">
    <property type="component" value="Unassembled WGS sequence"/>
</dbReference>
<keyword evidence="1" id="KW-0175">Coiled coil</keyword>
<accession>A0A9W6TVU9</accession>
<feature type="coiled-coil region" evidence="1">
    <location>
        <begin position="269"/>
        <end position="310"/>
    </location>
</feature>
<feature type="compositionally biased region" description="Polar residues" evidence="2">
    <location>
        <begin position="669"/>
        <end position="684"/>
    </location>
</feature>
<dbReference type="OrthoDB" id="72741at2759"/>
<gene>
    <name evidence="3" type="ORF">Plil01_000848600</name>
</gene>
<protein>
    <submittedName>
        <fullName evidence="3">Unnamed protein product</fullName>
    </submittedName>
</protein>
<keyword evidence="4" id="KW-1185">Reference proteome</keyword>
<feature type="coiled-coil region" evidence="1">
    <location>
        <begin position="686"/>
        <end position="734"/>
    </location>
</feature>
<feature type="compositionally biased region" description="Polar residues" evidence="2">
    <location>
        <begin position="1001"/>
        <end position="1017"/>
    </location>
</feature>
<feature type="region of interest" description="Disordered" evidence="2">
    <location>
        <begin position="928"/>
        <end position="1017"/>
    </location>
</feature>
<comment type="caution">
    <text evidence="3">The sequence shown here is derived from an EMBL/GenBank/DDBJ whole genome shotgun (WGS) entry which is preliminary data.</text>
</comment>
<feature type="compositionally biased region" description="Acidic residues" evidence="2">
    <location>
        <begin position="654"/>
        <end position="665"/>
    </location>
</feature>
<feature type="coiled-coil region" evidence="1">
    <location>
        <begin position="804"/>
        <end position="840"/>
    </location>
</feature>
<feature type="region of interest" description="Disordered" evidence="2">
    <location>
        <begin position="634"/>
        <end position="685"/>
    </location>
</feature>
<feature type="coiled-coil region" evidence="1">
    <location>
        <begin position="153"/>
        <end position="194"/>
    </location>
</feature>
<feature type="coiled-coil region" evidence="1">
    <location>
        <begin position="450"/>
        <end position="505"/>
    </location>
</feature>
<sequence length="1308" mass="147483">MQVEGQPQADLYGGLRSGGRRAYMKLEPGEPSLKDEKQTQTEFGMLATGKTHFVTPRMVLGSEDTADSPFDAAFVELCKRIRSPVWKPSLLIVLGHDPEKRRDDLERKIREDEAAEAIDAELRAFFDTVLAPMMQVRETSLVNTIHECVQQEMQSQQLVIQNQQQRMNQLTQQIEEWEKQVVHLKAKVDRRVAENNALRKEQYRQLLMLRDIMSKQGTEPGALSALNEAIASVLAGKQQTLTPEATQSNNDQDPSKAPGRGWIALNANAQVLHREKEKWEQRAREATLECQALQDKIARLTQENLTYRASEAMPWFLKPQNAIAERQRIADAVCSYQSNWEDIGDALVELLNNDILWAAVEQSARRGGKRRIARGLEAVISQLDNWAQPPFIEEEALSKKSEEATFPQLDRRRSTFAELGRLIPCRACNGVGYIHADRSDNGINDADSYLRKTLEQVLDLKTQLEKANTKSLTLEGQLQLSHMHAAKLQEQIQQAEIIKASAVDSCLQTDLDDEEGLDLDEILHSAYSRETLSADVSQDPPRRNRRNTQYEHLIVELKSTLADKDEGLADSRKALDVAQARIATLQRALQKEKGAHAYELAMLKTSLAFSLKTRNSKIEERQAAVKLLMKKLSKKAQEEAKPANVDSLPRMDETESEASDLEDQEDINKSTLQETNSGEQSSNQEVKRMEALAQRYADDINRVQKEHETQQELLRKAEAEIAEEDEKRSRTNSISQGSLVVSLASHPRDLFKALSTAQGDILKLRRASQRSSALQTDRLLTLTTHLSHMSEEMCTLRKRNLAELEFWKLECEKLQNTNKALEAEQQIARKQLQEARFENEFNDSSSGNCSICENHKKRLLQLSNELLKQAQTPRTDPEVEVPAPAMLTESERNLVSGVLLDLESICSGMPAARQKVARELVYSHLRGTASPRSTRRTTLDNSRSEFKVIRSNNQGGKDGGSPVFPRSANTSPRKTFADAKFSMSSRQLRNPAGTVPHGKQKPSQTSSQVSEVPETFSVTESVAGVIRDKEPSPPEADEFEGRHRKTLVQEILEGGGFSLTKHGFTTDTPTFNVPDMNTRSEDNAESEVDNNIAATPTCPVPLKPCDEEDSKALTSEDEVALVLRVDSPPFEIERDPGVICQLTRLINQTAVANEHLTIARWKGLVYRFLYLSGEQRLNQVICDYVFYKILCRLRCYVNVYFQLKIISSKRSKINTDGSLRPISHKTTSICNAMEQVVQQYKTASEAASSAQDISRRDFNKAKAYASYPFILSGINVMSNIYLNICHDTVDSWRHYASRQFEPRWKTKG</sequence>
<evidence type="ECO:0000313" key="3">
    <source>
        <dbReference type="EMBL" id="GMF21492.1"/>
    </source>
</evidence>
<feature type="coiled-coil region" evidence="1">
    <location>
        <begin position="568"/>
        <end position="595"/>
    </location>
</feature>
<name>A0A9W6TVU9_9STRA</name>
<evidence type="ECO:0000256" key="1">
    <source>
        <dbReference type="SAM" id="Coils"/>
    </source>
</evidence>
<proteinExistence type="predicted"/>
<dbReference type="EMBL" id="BSXW01000409">
    <property type="protein sequence ID" value="GMF21492.1"/>
    <property type="molecule type" value="Genomic_DNA"/>
</dbReference>